<dbReference type="PATRIC" id="fig|1321819.3.peg.1163"/>
<reference evidence="1 2" key="1">
    <citation type="submission" date="2013-08" db="EMBL/GenBank/DDBJ databases">
        <authorList>
            <person name="Weinstock G."/>
            <person name="Sodergren E."/>
            <person name="Wylie T."/>
            <person name="Fulton L."/>
            <person name="Fulton R."/>
            <person name="Fronick C."/>
            <person name="O'Laughlin M."/>
            <person name="Godfrey J."/>
            <person name="Miner T."/>
            <person name="Herter B."/>
            <person name="Appelbaum E."/>
            <person name="Cordes M."/>
            <person name="Lek S."/>
            <person name="Wollam A."/>
            <person name="Pepin K.H."/>
            <person name="Palsikar V.B."/>
            <person name="Mitreva M."/>
            <person name="Wilson R.K."/>
        </authorList>
    </citation>
    <scope>NUCLEOTIDE SEQUENCE [LARGE SCALE GENOMIC DNA]</scope>
    <source>
        <strain evidence="1 2">F0041</strain>
    </source>
</reference>
<proteinExistence type="predicted"/>
<organism evidence="1 2">
    <name type="scientific">Bacteroides pyogenes F0041</name>
    <dbReference type="NCBI Taxonomy" id="1321819"/>
    <lineage>
        <taxon>Bacteria</taxon>
        <taxon>Pseudomonadati</taxon>
        <taxon>Bacteroidota</taxon>
        <taxon>Bacteroidia</taxon>
        <taxon>Bacteroidales</taxon>
        <taxon>Bacteroidaceae</taxon>
        <taxon>Bacteroides</taxon>
    </lineage>
</organism>
<dbReference type="HOGENOM" id="CLU_2987148_0_0_10"/>
<evidence type="ECO:0000313" key="1">
    <source>
        <dbReference type="EMBL" id="ERI85868.1"/>
    </source>
</evidence>
<dbReference type="AlphaFoldDB" id="U2CP73"/>
<accession>U2CP73</accession>
<gene>
    <name evidence="1" type="ORF">HMPREF1981_01275</name>
</gene>
<name>U2CP73_9BACE</name>
<sequence length="57" mass="6809">MCFVRFSLSLSPEMKVWIDLSSLQPPKKMLKHDYLLPFFSDLLQYALLFFPSCIPYY</sequence>
<dbReference type="EMBL" id="AWSV01000069">
    <property type="protein sequence ID" value="ERI85868.1"/>
    <property type="molecule type" value="Genomic_DNA"/>
</dbReference>
<protein>
    <submittedName>
        <fullName evidence="1">Uncharacterized protein</fullName>
    </submittedName>
</protein>
<comment type="caution">
    <text evidence="1">The sequence shown here is derived from an EMBL/GenBank/DDBJ whole genome shotgun (WGS) entry which is preliminary data.</text>
</comment>
<evidence type="ECO:0000313" key="2">
    <source>
        <dbReference type="Proteomes" id="UP000016496"/>
    </source>
</evidence>
<dbReference type="Proteomes" id="UP000016496">
    <property type="component" value="Unassembled WGS sequence"/>
</dbReference>